<evidence type="ECO:0000256" key="2">
    <source>
        <dbReference type="ARBA" id="ARBA00022670"/>
    </source>
</evidence>
<dbReference type="SMART" id="SM00228">
    <property type="entry name" value="PDZ"/>
    <property type="match status" value="2"/>
</dbReference>
<dbReference type="RefSeq" id="WP_312639934.1">
    <property type="nucleotide sequence ID" value="NZ_CP116967.1"/>
</dbReference>
<proteinExistence type="inferred from homology"/>
<evidence type="ECO:0000256" key="5">
    <source>
        <dbReference type="ARBA" id="ARBA00022801"/>
    </source>
</evidence>
<dbReference type="SUPFAM" id="SSF50156">
    <property type="entry name" value="PDZ domain-like"/>
    <property type="match status" value="2"/>
</dbReference>
<dbReference type="GO" id="GO:0004252">
    <property type="term" value="F:serine-type endopeptidase activity"/>
    <property type="evidence" value="ECO:0007669"/>
    <property type="project" value="InterPro"/>
</dbReference>
<reference evidence="11 12" key="1">
    <citation type="submission" date="2023-01" db="EMBL/GenBank/DDBJ databases">
        <title>Cultivation and genomic characterization of new, ubiquitous marine nitrite-oxidizing bacteria from the Nitrospirales.</title>
        <authorList>
            <person name="Mueller A.J."/>
            <person name="Daebeler A."/>
            <person name="Herbold C.W."/>
            <person name="Kirkegaard R.H."/>
            <person name="Daims H."/>
        </authorList>
    </citation>
    <scope>NUCLEOTIDE SEQUENCE [LARGE SCALE GENOMIC DNA]</scope>
    <source>
        <strain evidence="11 12">VA</strain>
    </source>
</reference>
<evidence type="ECO:0000256" key="4">
    <source>
        <dbReference type="ARBA" id="ARBA00022737"/>
    </source>
</evidence>
<evidence type="ECO:0000256" key="6">
    <source>
        <dbReference type="ARBA" id="ARBA00022825"/>
    </source>
</evidence>
<feature type="transmembrane region" description="Helical" evidence="9">
    <location>
        <begin position="16"/>
        <end position="38"/>
    </location>
</feature>
<dbReference type="GO" id="GO:0006508">
    <property type="term" value="P:proteolysis"/>
    <property type="evidence" value="ECO:0007669"/>
    <property type="project" value="UniProtKB-KW"/>
</dbReference>
<evidence type="ECO:0000256" key="1">
    <source>
        <dbReference type="ARBA" id="ARBA00010541"/>
    </source>
</evidence>
<name>A0AA96GEM9_9BACT</name>
<evidence type="ECO:0000256" key="3">
    <source>
        <dbReference type="ARBA" id="ARBA00022729"/>
    </source>
</evidence>
<dbReference type="PROSITE" id="PS50106">
    <property type="entry name" value="PDZ"/>
    <property type="match status" value="2"/>
</dbReference>
<feature type="binding site" evidence="8">
    <location>
        <position position="161"/>
    </location>
    <ligand>
        <name>substrate</name>
    </ligand>
</feature>
<keyword evidence="4" id="KW-0677">Repeat</keyword>
<keyword evidence="6" id="KW-0720">Serine protease</keyword>
<feature type="active site" description="Charge relay system" evidence="7">
    <location>
        <position position="191"/>
    </location>
</feature>
<feature type="domain" description="PDZ" evidence="10">
    <location>
        <begin position="309"/>
        <end position="400"/>
    </location>
</feature>
<dbReference type="InterPro" id="IPR036034">
    <property type="entry name" value="PDZ_sf"/>
</dbReference>
<dbReference type="KEGG" id="nall:PP769_10170"/>
<accession>A0AA96GEM9</accession>
<keyword evidence="3" id="KW-0732">Signal</keyword>
<keyword evidence="5" id="KW-0378">Hydrolase</keyword>
<dbReference type="Gene3D" id="2.30.42.10">
    <property type="match status" value="2"/>
</dbReference>
<gene>
    <name evidence="11" type="ORF">PP769_10170</name>
</gene>
<dbReference type="PANTHER" id="PTHR22939:SF129">
    <property type="entry name" value="SERINE PROTEASE HTRA2, MITOCHONDRIAL"/>
    <property type="match status" value="1"/>
</dbReference>
<dbReference type="AlphaFoldDB" id="A0AA96GEM9"/>
<feature type="active site" description="Charge relay system" evidence="7">
    <location>
        <position position="265"/>
    </location>
</feature>
<dbReference type="InterPro" id="IPR011782">
    <property type="entry name" value="Pept_S1C_Do"/>
</dbReference>
<comment type="similarity">
    <text evidence="1">Belongs to the peptidase S1C family.</text>
</comment>
<dbReference type="EMBL" id="CP116967">
    <property type="protein sequence ID" value="WNM56351.1"/>
    <property type="molecule type" value="Genomic_DNA"/>
</dbReference>
<keyword evidence="2" id="KW-0645">Protease</keyword>
<evidence type="ECO:0000256" key="8">
    <source>
        <dbReference type="PIRSR" id="PIRSR611782-2"/>
    </source>
</evidence>
<dbReference type="Pfam" id="PF13180">
    <property type="entry name" value="PDZ_2"/>
    <property type="match status" value="2"/>
</dbReference>
<organism evidence="11 12">
    <name type="scientific">Candidatus Nitrospira allomarina</name>
    <dbReference type="NCBI Taxonomy" id="3020900"/>
    <lineage>
        <taxon>Bacteria</taxon>
        <taxon>Pseudomonadati</taxon>
        <taxon>Nitrospirota</taxon>
        <taxon>Nitrospiria</taxon>
        <taxon>Nitrospirales</taxon>
        <taxon>Nitrospiraceae</taxon>
        <taxon>Nitrospira</taxon>
    </lineage>
</organism>
<evidence type="ECO:0000256" key="7">
    <source>
        <dbReference type="PIRSR" id="PIRSR611782-1"/>
    </source>
</evidence>
<dbReference type="PANTHER" id="PTHR22939">
    <property type="entry name" value="SERINE PROTEASE FAMILY S1C HTRA-RELATED"/>
    <property type="match status" value="1"/>
</dbReference>
<dbReference type="InterPro" id="IPR001940">
    <property type="entry name" value="Peptidase_S1C"/>
</dbReference>
<keyword evidence="9" id="KW-1133">Transmembrane helix</keyword>
<dbReference type="CDD" id="cd10839">
    <property type="entry name" value="cpPDZ1_DegP-like"/>
    <property type="match status" value="1"/>
</dbReference>
<dbReference type="Pfam" id="PF13365">
    <property type="entry name" value="Trypsin_2"/>
    <property type="match status" value="1"/>
</dbReference>
<feature type="domain" description="PDZ" evidence="10">
    <location>
        <begin position="443"/>
        <end position="503"/>
    </location>
</feature>
<feature type="binding site" evidence="8">
    <location>
        <begin position="263"/>
        <end position="265"/>
    </location>
    <ligand>
        <name>substrate</name>
    </ligand>
</feature>
<evidence type="ECO:0000313" key="11">
    <source>
        <dbReference type="EMBL" id="WNM56351.1"/>
    </source>
</evidence>
<dbReference type="Gene3D" id="2.40.10.120">
    <property type="match status" value="1"/>
</dbReference>
<keyword evidence="9" id="KW-0812">Transmembrane</keyword>
<dbReference type="InterPro" id="IPR001478">
    <property type="entry name" value="PDZ"/>
</dbReference>
<keyword evidence="12" id="KW-1185">Reference proteome</keyword>
<dbReference type="FunFam" id="2.40.10.10:FF:000001">
    <property type="entry name" value="Periplasmic serine protease DegS"/>
    <property type="match status" value="1"/>
</dbReference>
<evidence type="ECO:0000259" key="10">
    <source>
        <dbReference type="PROSITE" id="PS50106"/>
    </source>
</evidence>
<dbReference type="PRINTS" id="PR00834">
    <property type="entry name" value="PROTEASES2C"/>
</dbReference>
<evidence type="ECO:0000313" key="12">
    <source>
        <dbReference type="Proteomes" id="UP001302719"/>
    </source>
</evidence>
<dbReference type="Proteomes" id="UP001302719">
    <property type="component" value="Chromosome"/>
</dbReference>
<feature type="binding site" evidence="8">
    <location>
        <position position="191"/>
    </location>
    <ligand>
        <name>substrate</name>
    </ligand>
</feature>
<feature type="active site" description="Charge relay system" evidence="7">
    <location>
        <position position="161"/>
    </location>
</feature>
<dbReference type="SUPFAM" id="SSF50494">
    <property type="entry name" value="Trypsin-like serine proteases"/>
    <property type="match status" value="1"/>
</dbReference>
<dbReference type="NCBIfam" id="TIGR02037">
    <property type="entry name" value="degP_htrA_DO"/>
    <property type="match status" value="1"/>
</dbReference>
<keyword evidence="9" id="KW-0472">Membrane</keyword>
<sequence length="512" mass="54836">MMSQSRLNQKWNGRSVGFFTFIGMALLIAGICLGLGIAGDSSLLPGLSSQLKVSGTPLSNSSSQPFVSGALSFGQQDAQAQSTALIRVAKLARPAVVNISTTGTAKSPETLRSPFFDDPFFRRFFGDEFERRFEPPPSPRQEGGGSGVIVSDDGYIITNNHVIENSDAIEVLLSDKRTFSAKVMGTDPKTDLALLKIDAKDLPVLPWGDSHQLQVGEMVMAVGNPFGLNQTVTMGIVSAVGRANVGIVDYEDFIQTDAAINPGNSGGALVNLQGELIGINTAIFSRSGGYMGVGFAIPSNMAKSIQASLIQHGKVVRGWLGVSIQDLTPDLQTQFDTPDTQGALVSEVMEDSPAKKAGIQRGDIIRKYDSQTVADTRHLRSLVAESVPNSPVTLQVLRDGTPREVQVTLSEMPKDVRALASTGELRGHHALSGITAESMPLGEKGVKVTKVDPESSAFRAGIREGDIILEINREAVNNADDFQRLTGKLRSKDRVLLLLQRGRSTIFFSISP</sequence>
<evidence type="ECO:0000256" key="9">
    <source>
        <dbReference type="SAM" id="Phobius"/>
    </source>
</evidence>
<dbReference type="InterPro" id="IPR009003">
    <property type="entry name" value="Peptidase_S1_PA"/>
</dbReference>
<protein>
    <submittedName>
        <fullName evidence="11">DegQ family serine endoprotease</fullName>
    </submittedName>
</protein>